<dbReference type="SUPFAM" id="SSF53067">
    <property type="entry name" value="Actin-like ATPase domain"/>
    <property type="match status" value="2"/>
</dbReference>
<dbReference type="SUPFAM" id="SSF100920">
    <property type="entry name" value="Heat shock protein 70kD (HSP70), peptide-binding domain"/>
    <property type="match status" value="1"/>
</dbReference>
<dbReference type="InterPro" id="IPR018181">
    <property type="entry name" value="Heat_shock_70_CS"/>
</dbReference>
<keyword evidence="3" id="KW-0067">ATP-binding</keyword>
<dbReference type="CDD" id="cd24029">
    <property type="entry name" value="ASKHA_NBD_HSP70_DnaK_HscA_HscC"/>
    <property type="match status" value="1"/>
</dbReference>
<reference evidence="6 7" key="1">
    <citation type="journal article" date="2016" name="Nat. Commun.">
        <title>Thousands of microbial genomes shed light on interconnected biogeochemical processes in an aquifer system.</title>
        <authorList>
            <person name="Anantharaman K."/>
            <person name="Brown C.T."/>
            <person name="Hug L.A."/>
            <person name="Sharon I."/>
            <person name="Castelle C.J."/>
            <person name="Probst A.J."/>
            <person name="Thomas B.C."/>
            <person name="Singh A."/>
            <person name="Wilkins M.J."/>
            <person name="Karaoz U."/>
            <person name="Brodie E.L."/>
            <person name="Williams K.H."/>
            <person name="Hubbard S.S."/>
            <person name="Banfield J.F."/>
        </authorList>
    </citation>
    <scope>NUCLEOTIDE SEQUENCE [LARGE SCALE GENOMIC DNA]</scope>
</reference>
<keyword evidence="2" id="KW-0547">Nucleotide-binding</keyword>
<keyword evidence="4" id="KW-0143">Chaperone</keyword>
<sequence>MSQNIQIGIDLGTTNSEVAANNKGHVEVVKNIFNDEYTPSVFGVDKSKNKVVGKRSYERLYKDASEEEFSNNKAEVKRLMGTSDKVHFDRLGEDMSPEEISGEILKNLKEDVLRKYPGTPTIGAVITIPAYFSTLQAEATKRAGNLAGFKHVVLIQEPIAAAIAYGFMNSQNENWLVYDLGGGTFDVALISSKDGALSVLGHNGDNFLGGKDFDWAVVDKVIVPKILEKFDVKDFTRGSKKYRSIFAKLKYYAETAKIALSQTDESTIEVEKIGEDDNGKEIYLTIPFTRKDFEKLIKPFVDKTIELSKETIKDAGVKQSSISRIVLVGGPTMIPYIKDRLEKDLKVEVDTSSDPLTVVARGACIYAVSQKIPKEFLESKKTTDSSVKTLRLNYESLTSETEETLTGVVEELKDAEEDYFIQVQSEGGQFSGKKIKLKNGKFIETVNLDKNKTTLFWVYLFDADGNPIKTDPESFSITHGLSVSGAPIPHSIGVGIVKRGFSGASFAMAEEFEVIFEKNSILPLKATRTYKTVKGLAKGDKDNALPIKIREGESHIPDQNQFICDLKVTGEKLPYDLPEGTEIALTIEVNESREVKVEAFIPSIDLTFSARATIHAENLSVEEMESQLKQQTDRVKKVEQSCTPEEKGKLQTLVQTLESSLSTAKVDEDEKRKADKQLKDLKIRLDGLEKMKELPQLITEYNEKLKSIEGFIEEWGDQKEKNMYSDQLRVLKEQGDLAIEKSDKVMLSQSLEQLSELGQKVLFSNPVSWVYMFNKIKETSHAWLNPKEAEYYMNKGQRAMELNDAEELKRAVHNLMLLLPPSEQKMIEGNMSGITK</sequence>
<dbReference type="Proteomes" id="UP000178612">
    <property type="component" value="Unassembled WGS sequence"/>
</dbReference>
<dbReference type="InterPro" id="IPR043129">
    <property type="entry name" value="ATPase_NBD"/>
</dbReference>
<dbReference type="FunFam" id="3.90.640.10:FF:000003">
    <property type="entry name" value="Molecular chaperone DnaK"/>
    <property type="match status" value="1"/>
</dbReference>
<dbReference type="EMBL" id="MHVJ01000005">
    <property type="protein sequence ID" value="OHA91829.1"/>
    <property type="molecule type" value="Genomic_DNA"/>
</dbReference>
<dbReference type="PROSITE" id="PS00297">
    <property type="entry name" value="HSP70_1"/>
    <property type="match status" value="1"/>
</dbReference>
<dbReference type="PRINTS" id="PR00301">
    <property type="entry name" value="HEATSHOCK70"/>
</dbReference>
<evidence type="ECO:0000313" key="6">
    <source>
        <dbReference type="EMBL" id="OHA91829.1"/>
    </source>
</evidence>
<dbReference type="AlphaFoldDB" id="A0A1G2T4U4"/>
<name>A0A1G2T4U4_9BACT</name>
<evidence type="ECO:0000313" key="7">
    <source>
        <dbReference type="Proteomes" id="UP000178612"/>
    </source>
</evidence>
<accession>A0A1G2T4U4</accession>
<comment type="similarity">
    <text evidence="1">Belongs to the heat shock protein 70 family.</text>
</comment>
<evidence type="ECO:0000256" key="1">
    <source>
        <dbReference type="ARBA" id="ARBA00007381"/>
    </source>
</evidence>
<evidence type="ECO:0000256" key="3">
    <source>
        <dbReference type="ARBA" id="ARBA00022840"/>
    </source>
</evidence>
<dbReference type="InterPro" id="IPR013126">
    <property type="entry name" value="Hsp_70_fam"/>
</dbReference>
<dbReference type="GO" id="GO:0005524">
    <property type="term" value="F:ATP binding"/>
    <property type="evidence" value="ECO:0007669"/>
    <property type="project" value="UniProtKB-KW"/>
</dbReference>
<dbReference type="Gene3D" id="3.30.420.40">
    <property type="match status" value="2"/>
</dbReference>
<dbReference type="Gene3D" id="2.60.34.10">
    <property type="entry name" value="Substrate Binding Domain Of DNAk, Chain A, domain 1"/>
    <property type="match status" value="1"/>
</dbReference>
<evidence type="ECO:0000256" key="2">
    <source>
        <dbReference type="ARBA" id="ARBA00022741"/>
    </source>
</evidence>
<evidence type="ECO:0000256" key="5">
    <source>
        <dbReference type="SAM" id="Coils"/>
    </source>
</evidence>
<dbReference type="Pfam" id="PF00012">
    <property type="entry name" value="HSP70"/>
    <property type="match status" value="2"/>
</dbReference>
<evidence type="ECO:0008006" key="8">
    <source>
        <dbReference type="Google" id="ProtNLM"/>
    </source>
</evidence>
<protein>
    <recommendedName>
        <fullName evidence="8">Heat-shock protein Hsp70</fullName>
    </recommendedName>
</protein>
<dbReference type="Gene3D" id="3.90.640.10">
    <property type="entry name" value="Actin, Chain A, domain 4"/>
    <property type="match status" value="1"/>
</dbReference>
<organism evidence="6 7">
    <name type="scientific">Candidatus Zambryskibacteria bacterium RIFCSPHIGHO2_01_FULL_49_18</name>
    <dbReference type="NCBI Taxonomy" id="1802740"/>
    <lineage>
        <taxon>Bacteria</taxon>
        <taxon>Candidatus Zambryskiibacteriota</taxon>
    </lineage>
</organism>
<dbReference type="GO" id="GO:0140662">
    <property type="term" value="F:ATP-dependent protein folding chaperone"/>
    <property type="evidence" value="ECO:0007669"/>
    <property type="project" value="InterPro"/>
</dbReference>
<dbReference type="PROSITE" id="PS01036">
    <property type="entry name" value="HSP70_3"/>
    <property type="match status" value="1"/>
</dbReference>
<dbReference type="PANTHER" id="PTHR19375">
    <property type="entry name" value="HEAT SHOCK PROTEIN 70KDA"/>
    <property type="match status" value="1"/>
</dbReference>
<evidence type="ECO:0000256" key="4">
    <source>
        <dbReference type="ARBA" id="ARBA00023186"/>
    </source>
</evidence>
<proteinExistence type="inferred from homology"/>
<dbReference type="InterPro" id="IPR029047">
    <property type="entry name" value="HSP70_peptide-bd_sf"/>
</dbReference>
<feature type="coiled-coil region" evidence="5">
    <location>
        <begin position="614"/>
        <end position="691"/>
    </location>
</feature>
<comment type="caution">
    <text evidence="6">The sequence shown here is derived from an EMBL/GenBank/DDBJ whole genome shotgun (WGS) entry which is preliminary data.</text>
</comment>
<keyword evidence="5" id="KW-0175">Coiled coil</keyword>
<gene>
    <name evidence="6" type="ORF">A2758_03330</name>
</gene>